<accession>A0A8M8V1V7</accession>
<feature type="region of interest" description="Disordered" evidence="1">
    <location>
        <begin position="164"/>
        <end position="186"/>
    </location>
</feature>
<proteinExistence type="predicted"/>
<dbReference type="PANTHER" id="PTHR36078:SF2">
    <property type="entry name" value="OS09G0473966 PROTEIN"/>
    <property type="match status" value="1"/>
</dbReference>
<organism evidence="2 3">
    <name type="scientific">Sesamum indicum</name>
    <name type="common">Oriental sesame</name>
    <name type="synonym">Sesamum orientale</name>
    <dbReference type="NCBI Taxonomy" id="4182"/>
    <lineage>
        <taxon>Eukaryota</taxon>
        <taxon>Viridiplantae</taxon>
        <taxon>Streptophyta</taxon>
        <taxon>Embryophyta</taxon>
        <taxon>Tracheophyta</taxon>
        <taxon>Spermatophyta</taxon>
        <taxon>Magnoliopsida</taxon>
        <taxon>eudicotyledons</taxon>
        <taxon>Gunneridae</taxon>
        <taxon>Pentapetalae</taxon>
        <taxon>asterids</taxon>
        <taxon>lamiids</taxon>
        <taxon>Lamiales</taxon>
        <taxon>Pedaliaceae</taxon>
        <taxon>Sesamum</taxon>
    </lineage>
</organism>
<feature type="region of interest" description="Disordered" evidence="1">
    <location>
        <begin position="38"/>
        <end position="87"/>
    </location>
</feature>
<dbReference type="AlphaFoldDB" id="A0A8M8V1V7"/>
<dbReference type="RefSeq" id="XP_020553058.1">
    <property type="nucleotide sequence ID" value="XM_020697399.1"/>
</dbReference>
<dbReference type="Proteomes" id="UP000504604">
    <property type="component" value="Linkage group LG10"/>
</dbReference>
<name>A0A8M8V1V7_SESIN</name>
<gene>
    <name evidence="3" type="primary">LOC105171733</name>
</gene>
<dbReference type="PANTHER" id="PTHR36078">
    <property type="entry name" value="BNACNNG21220D PROTEIN"/>
    <property type="match status" value="1"/>
</dbReference>
<feature type="compositionally biased region" description="Basic and acidic residues" evidence="1">
    <location>
        <begin position="68"/>
        <end position="87"/>
    </location>
</feature>
<evidence type="ECO:0000256" key="1">
    <source>
        <dbReference type="SAM" id="MobiDB-lite"/>
    </source>
</evidence>
<feature type="compositionally biased region" description="Low complexity" evidence="1">
    <location>
        <begin position="168"/>
        <end position="180"/>
    </location>
</feature>
<keyword evidence="2" id="KW-1185">Reference proteome</keyword>
<protein>
    <submittedName>
        <fullName evidence="3">Uncharacterized protein LOC105171733 isoform X1</fullName>
    </submittedName>
</protein>
<evidence type="ECO:0000313" key="2">
    <source>
        <dbReference type="Proteomes" id="UP000504604"/>
    </source>
</evidence>
<dbReference type="OrthoDB" id="1669448at2759"/>
<dbReference type="GeneID" id="105171733"/>
<evidence type="ECO:0000313" key="3">
    <source>
        <dbReference type="RefSeq" id="XP_020553058.1"/>
    </source>
</evidence>
<reference evidence="3" key="1">
    <citation type="submission" date="2025-08" db="UniProtKB">
        <authorList>
            <consortium name="RefSeq"/>
        </authorList>
    </citation>
    <scope>IDENTIFICATION</scope>
</reference>
<feature type="compositionally biased region" description="Low complexity" evidence="1">
    <location>
        <begin position="38"/>
        <end position="48"/>
    </location>
</feature>
<sequence>MVSSVIREALLVDEVIRRVSGNPPTLGEFSSMAAAASSSNSVANSQSSTNHSPLVKHEQPQDVSSEIMDSKEVKTEPMEDSKEVKREPVEESIYIMDSKEHIEKFKRYEAEFKQYLMSKYFSDKTIFGGNIFDVKMNIDGQNITASRLPPYQSYLDPATFDEMISKGSSSTAETPTPSTSNGKPAA</sequence>